<organism evidence="2 3">
    <name type="scientific">Bursaphelenchus okinawaensis</name>
    <dbReference type="NCBI Taxonomy" id="465554"/>
    <lineage>
        <taxon>Eukaryota</taxon>
        <taxon>Metazoa</taxon>
        <taxon>Ecdysozoa</taxon>
        <taxon>Nematoda</taxon>
        <taxon>Chromadorea</taxon>
        <taxon>Rhabditida</taxon>
        <taxon>Tylenchina</taxon>
        <taxon>Tylenchomorpha</taxon>
        <taxon>Aphelenchoidea</taxon>
        <taxon>Aphelenchoididae</taxon>
        <taxon>Bursaphelenchus</taxon>
    </lineage>
</organism>
<feature type="compositionally biased region" description="Basic and acidic residues" evidence="1">
    <location>
        <begin position="706"/>
        <end position="726"/>
    </location>
</feature>
<dbReference type="OrthoDB" id="5844244at2759"/>
<gene>
    <name evidence="2" type="ORF">BOKJ2_LOCUS12386</name>
</gene>
<reference evidence="2" key="1">
    <citation type="submission" date="2020-09" db="EMBL/GenBank/DDBJ databases">
        <authorList>
            <person name="Kikuchi T."/>
        </authorList>
    </citation>
    <scope>NUCLEOTIDE SEQUENCE</scope>
    <source>
        <strain evidence="2">SH1</strain>
    </source>
</reference>
<dbReference type="EMBL" id="CAJFCW020000006">
    <property type="protein sequence ID" value="CAG9123754.1"/>
    <property type="molecule type" value="Genomic_DNA"/>
</dbReference>
<comment type="caution">
    <text evidence="2">The sequence shown here is derived from an EMBL/GenBank/DDBJ whole genome shotgun (WGS) entry which is preliminary data.</text>
</comment>
<feature type="compositionally biased region" description="Polar residues" evidence="1">
    <location>
        <begin position="479"/>
        <end position="496"/>
    </location>
</feature>
<feature type="compositionally biased region" description="Basic and acidic residues" evidence="1">
    <location>
        <begin position="343"/>
        <end position="361"/>
    </location>
</feature>
<evidence type="ECO:0000313" key="3">
    <source>
        <dbReference type="Proteomes" id="UP000614601"/>
    </source>
</evidence>
<feature type="compositionally biased region" description="Low complexity" evidence="1">
    <location>
        <begin position="786"/>
        <end position="796"/>
    </location>
</feature>
<sequence length="803" mass="90699">MDESQEEQHQAPPVYPVYQVGTDSMGQQVFYGVHMGAENQMYPTGEVYQNQQNFHQMPPQFFSPVQQGQDPAQFAQPQQFMGPVSPQQQQEQQQHYMYNMQNPQYGQQQLYPQQMQPQMNFPHAHQQVYGQMVDNNGQHGHEARAVSALFDNASENYTANWVSSTSSIPAEQKVLPEVSDEVEPADFGGTWPPTRNRNQNQRHYDVPDNMMAGTSANTVGGFMKSPPPRPMQKLEHQVAQLNMGEQQRQNAFAQHQQQQSYLQYHQNAYPALQHDQDQGNMAATSMVVAPQNAMPMNRPTYSDMVKRGAPPSQHIQVHINKREQEQQAKAQAQMQQEQRSKRRDQQQRRNDYQGQHNERYGGNHSRNQNPGPENDRRRPQHSNSQPQPQVHQQIRPLAAAQPQMRRNTPQPSQNYDANFNVSPVQKQNFDPRHNRNVQPNNHQQQQFNNWQRTASRSSNQPGGSRSMPVPPNETLHFDLTQNNCPQQQHSRSSGYNQQQPQLPFPQNYNVPPPNAAPPFVMNQGQGCAVAAGPPSSVRQVSLMAHQMGMFRPQYPLPYHLPSSNPFFMPSHRPLSPQKDVFRNTWLDAEHLPHDQLIAELTLMPAAQAHNNNILHNKGYKNPPNVHGHMNSLLATAMRLVNTTQPNGYSAQMVGAVPGAQQPYRGGPPRPRMGNNGNRFQDNRRSQPFRGNRTDQDRRSATSGHTSTEREQSTSQEPESKSTDRTTENNVDTVSNVESEPTSRKESAKSEESAENSKKSTESDGKTKEATDKATKEDGNAVNNGQASNKNDAAAKAAESKPVD</sequence>
<feature type="compositionally biased region" description="Low complexity" evidence="1">
    <location>
        <begin position="436"/>
        <end position="451"/>
    </location>
</feature>
<protein>
    <submittedName>
        <fullName evidence="2">Uncharacterized protein</fullName>
    </submittedName>
</protein>
<feature type="region of interest" description="Disordered" evidence="1">
    <location>
        <begin position="424"/>
        <end position="507"/>
    </location>
</feature>
<feature type="compositionally biased region" description="Polar residues" evidence="1">
    <location>
        <begin position="381"/>
        <end position="392"/>
    </location>
</feature>
<evidence type="ECO:0000313" key="2">
    <source>
        <dbReference type="EMBL" id="CAD5227864.1"/>
    </source>
</evidence>
<feature type="compositionally biased region" description="Low complexity" evidence="1">
    <location>
        <begin position="327"/>
        <end position="337"/>
    </location>
</feature>
<feature type="compositionally biased region" description="Polar residues" evidence="1">
    <location>
        <begin position="727"/>
        <end position="739"/>
    </location>
</feature>
<dbReference type="AlphaFoldDB" id="A0A811LIA7"/>
<feature type="region of interest" description="Disordered" evidence="1">
    <location>
        <begin position="657"/>
        <end position="803"/>
    </location>
</feature>
<keyword evidence="3" id="KW-1185">Reference proteome</keyword>
<name>A0A811LIA7_9BILA</name>
<feature type="compositionally biased region" description="Basic and acidic residues" evidence="1">
    <location>
        <begin position="740"/>
        <end position="778"/>
    </location>
</feature>
<accession>A0A811LIA7</accession>
<feature type="compositionally biased region" description="Low complexity" evidence="1">
    <location>
        <begin position="497"/>
        <end position="507"/>
    </location>
</feature>
<dbReference type="EMBL" id="CAJFDH010000006">
    <property type="protein sequence ID" value="CAD5227864.1"/>
    <property type="molecule type" value="Genomic_DNA"/>
</dbReference>
<feature type="region of interest" description="Disordered" evidence="1">
    <location>
        <begin position="293"/>
        <end position="393"/>
    </location>
</feature>
<evidence type="ECO:0000256" key="1">
    <source>
        <dbReference type="SAM" id="MobiDB-lite"/>
    </source>
</evidence>
<dbReference type="Proteomes" id="UP000614601">
    <property type="component" value="Unassembled WGS sequence"/>
</dbReference>
<feature type="compositionally biased region" description="Polar residues" evidence="1">
    <location>
        <begin position="452"/>
        <end position="463"/>
    </location>
</feature>
<dbReference type="Proteomes" id="UP000783686">
    <property type="component" value="Unassembled WGS sequence"/>
</dbReference>
<proteinExistence type="predicted"/>